<name>A0A4D7AM23_9FIRM</name>
<sequence length="116" mass="12452">MGLSLRNGDYVPDGTGGLRRTEGREALLEQVLFRLTARRGTFPFLPELGSRLWQLGQLPAARRQSAAEQYVAEALAAEPGLTVEQVILTESGGGRAQVTVGLTWQGEALSVTVEVS</sequence>
<gene>
    <name evidence="1" type="ORF">EIO64_13735</name>
</gene>
<accession>A0A4D7AM23</accession>
<evidence type="ECO:0000313" key="1">
    <source>
        <dbReference type="EMBL" id="QCI60139.1"/>
    </source>
</evidence>
<proteinExistence type="predicted"/>
<dbReference type="SUPFAM" id="SSF160719">
    <property type="entry name" value="gpW/gp25-like"/>
    <property type="match status" value="1"/>
</dbReference>
<keyword evidence="2" id="KW-1185">Reference proteome</keyword>
<dbReference type="EMBL" id="CP034413">
    <property type="protein sequence ID" value="QCI60139.1"/>
    <property type="molecule type" value="Genomic_DNA"/>
</dbReference>
<organism evidence="1 2">
    <name type="scientific">Dysosmobacter welbionis</name>
    <dbReference type="NCBI Taxonomy" id="2093857"/>
    <lineage>
        <taxon>Bacteria</taxon>
        <taxon>Bacillati</taxon>
        <taxon>Bacillota</taxon>
        <taxon>Clostridia</taxon>
        <taxon>Eubacteriales</taxon>
        <taxon>Oscillospiraceae</taxon>
        <taxon>Dysosmobacter</taxon>
    </lineage>
</organism>
<dbReference type="RefSeq" id="WP_036628517.1">
    <property type="nucleotide sequence ID" value="NZ_CAUWCU010000001.1"/>
</dbReference>
<dbReference type="AlphaFoldDB" id="A0A4D7AM23"/>
<dbReference type="Gene3D" id="3.10.450.40">
    <property type="match status" value="1"/>
</dbReference>
<evidence type="ECO:0000313" key="2">
    <source>
        <dbReference type="Proteomes" id="UP000298642"/>
    </source>
</evidence>
<reference evidence="2" key="1">
    <citation type="submission" date="2018-12" db="EMBL/GenBank/DDBJ databases">
        <title>Dusodibacter welbiota gen. nov., sp. nov., isolated from human faeces and emended description of the Oscillibacter genus.</title>
        <authorList>
            <person name="Le Roy T."/>
            <person name="Van der Smissen P."/>
            <person name="Delzenne N."/>
            <person name="Muccioli G."/>
            <person name="Collet J.F."/>
            <person name="Cani P.D."/>
        </authorList>
    </citation>
    <scope>NUCLEOTIDE SEQUENCE [LARGE SCALE GENOMIC DNA]</scope>
    <source>
        <strain evidence="2">J115</strain>
    </source>
</reference>
<dbReference type="Proteomes" id="UP000298642">
    <property type="component" value="Chromosome"/>
</dbReference>
<dbReference type="GeneID" id="89521668"/>
<protein>
    <submittedName>
        <fullName evidence="1">Phage GP46 family protein</fullName>
    </submittedName>
</protein>
<dbReference type="KEGG" id="obj:EIO64_13735"/>